<keyword evidence="7 10" id="KW-0067">ATP-binding</keyword>
<reference evidence="13 14" key="1">
    <citation type="submission" date="2017-08" db="EMBL/GenBank/DDBJ databases">
        <title>Acidophilic green algal genome provides insights into adaptation to an acidic environment.</title>
        <authorList>
            <person name="Hirooka S."/>
            <person name="Hirose Y."/>
            <person name="Kanesaki Y."/>
            <person name="Higuchi S."/>
            <person name="Fujiwara T."/>
            <person name="Onuma R."/>
            <person name="Era A."/>
            <person name="Ohbayashi R."/>
            <person name="Uzuka A."/>
            <person name="Nozaki H."/>
            <person name="Yoshikawa H."/>
            <person name="Miyagishima S.Y."/>
        </authorList>
    </citation>
    <scope>NUCLEOTIDE SEQUENCE [LARGE SCALE GENOMIC DNA]</scope>
    <source>
        <strain evidence="13 14">NIES-2499</strain>
    </source>
</reference>
<dbReference type="CDD" id="cd07829">
    <property type="entry name" value="STKc_CDK_like"/>
    <property type="match status" value="1"/>
</dbReference>
<dbReference type="Gene3D" id="3.30.200.20">
    <property type="entry name" value="Phosphorylase Kinase, domain 1"/>
    <property type="match status" value="1"/>
</dbReference>
<keyword evidence="14" id="KW-1185">Reference proteome</keyword>
<evidence type="ECO:0000256" key="2">
    <source>
        <dbReference type="ARBA" id="ARBA00012425"/>
    </source>
</evidence>
<dbReference type="InterPro" id="IPR008271">
    <property type="entry name" value="Ser/Thr_kinase_AS"/>
</dbReference>
<dbReference type="PROSITE" id="PS00108">
    <property type="entry name" value="PROTEIN_KINASE_ST"/>
    <property type="match status" value="1"/>
</dbReference>
<protein>
    <recommendedName>
        <fullName evidence="2">cyclin-dependent kinase</fullName>
        <ecNumber evidence="2">2.7.11.22</ecNumber>
    </recommendedName>
</protein>
<dbReference type="EMBL" id="BEGY01000075">
    <property type="protein sequence ID" value="GAX82132.1"/>
    <property type="molecule type" value="Genomic_DNA"/>
</dbReference>
<dbReference type="GO" id="GO:0000082">
    <property type="term" value="P:G1/S transition of mitotic cell cycle"/>
    <property type="evidence" value="ECO:0007669"/>
    <property type="project" value="TreeGrafter"/>
</dbReference>
<sequence>MVGSMTCSSSDDVNDQFVDFVKVGEGTYGVVYCAKSKHSGENFAIKEIKQDNNEEGIQSSALREISLLMDLDHPNVLKLHQVISDRHHCKVWMVLEYLDMDLWKMLHKHPLLLPAHPELVKYYMWQLLQGLGYCHSRRVIHRDIKPQNLLIHLKRNQIKICDFGLARAVGMPLKALSPEVITIWYRPPELLLASSTYSAAIDMWSVGCILYEMTTSKPLFPGMTEIDQLGKIFRVTGVPDDRTWPGVTKLSGYRNVGLLPQIQPQAYCLEQMMRGSSLSPAGMDLLHSLLMLDPNKRPSARKALNHPYFQDIASILRDPPVLI</sequence>
<dbReference type="GO" id="GO:0010389">
    <property type="term" value="P:regulation of G2/M transition of mitotic cell cycle"/>
    <property type="evidence" value="ECO:0007669"/>
    <property type="project" value="TreeGrafter"/>
</dbReference>
<organism evidence="13 14">
    <name type="scientific">Chlamydomonas eustigma</name>
    <dbReference type="NCBI Taxonomy" id="1157962"/>
    <lineage>
        <taxon>Eukaryota</taxon>
        <taxon>Viridiplantae</taxon>
        <taxon>Chlorophyta</taxon>
        <taxon>core chlorophytes</taxon>
        <taxon>Chlorophyceae</taxon>
        <taxon>CS clade</taxon>
        <taxon>Chlamydomonadales</taxon>
        <taxon>Chlamydomonadaceae</taxon>
        <taxon>Chlamydomonas</taxon>
    </lineage>
</organism>
<keyword evidence="4" id="KW-0808">Transferase</keyword>
<evidence type="ECO:0000256" key="3">
    <source>
        <dbReference type="ARBA" id="ARBA00022527"/>
    </source>
</evidence>
<dbReference type="SUPFAM" id="SSF56112">
    <property type="entry name" value="Protein kinase-like (PK-like)"/>
    <property type="match status" value="1"/>
</dbReference>
<evidence type="ECO:0000256" key="1">
    <source>
        <dbReference type="ARBA" id="ARBA00006485"/>
    </source>
</evidence>
<dbReference type="OrthoDB" id="1732493at2759"/>
<proteinExistence type="inferred from homology"/>
<dbReference type="InterPro" id="IPR050108">
    <property type="entry name" value="CDK"/>
</dbReference>
<dbReference type="FunFam" id="1.10.510.10:FF:000611">
    <property type="entry name" value="CMGC family protein kinase"/>
    <property type="match status" value="1"/>
</dbReference>
<dbReference type="Proteomes" id="UP000232323">
    <property type="component" value="Unassembled WGS sequence"/>
</dbReference>
<evidence type="ECO:0000313" key="14">
    <source>
        <dbReference type="Proteomes" id="UP000232323"/>
    </source>
</evidence>
<dbReference type="AlphaFoldDB" id="A0A250XGT5"/>
<dbReference type="InterPro" id="IPR017441">
    <property type="entry name" value="Protein_kinase_ATP_BS"/>
</dbReference>
<keyword evidence="6" id="KW-0418">Kinase</keyword>
<gene>
    <name evidence="13" type="ORF">CEUSTIGMA_g9560.t1</name>
</gene>
<dbReference type="Gene3D" id="1.10.510.10">
    <property type="entry name" value="Transferase(Phosphotransferase) domain 1"/>
    <property type="match status" value="1"/>
</dbReference>
<dbReference type="GO" id="GO:0000307">
    <property type="term" value="C:cyclin-dependent protein kinase holoenzyme complex"/>
    <property type="evidence" value="ECO:0007669"/>
    <property type="project" value="TreeGrafter"/>
</dbReference>
<feature type="binding site" evidence="10">
    <location>
        <position position="46"/>
    </location>
    <ligand>
        <name>ATP</name>
        <dbReference type="ChEBI" id="CHEBI:30616"/>
    </ligand>
</feature>
<dbReference type="InterPro" id="IPR000719">
    <property type="entry name" value="Prot_kinase_dom"/>
</dbReference>
<comment type="catalytic activity">
    <reaction evidence="9">
        <text>L-seryl-[protein] + ATP = O-phospho-L-seryl-[protein] + ADP + H(+)</text>
        <dbReference type="Rhea" id="RHEA:17989"/>
        <dbReference type="Rhea" id="RHEA-COMP:9863"/>
        <dbReference type="Rhea" id="RHEA-COMP:11604"/>
        <dbReference type="ChEBI" id="CHEBI:15378"/>
        <dbReference type="ChEBI" id="CHEBI:29999"/>
        <dbReference type="ChEBI" id="CHEBI:30616"/>
        <dbReference type="ChEBI" id="CHEBI:83421"/>
        <dbReference type="ChEBI" id="CHEBI:456216"/>
        <dbReference type="EC" id="2.7.11.22"/>
    </reaction>
</comment>
<comment type="catalytic activity">
    <reaction evidence="8">
        <text>L-threonyl-[protein] + ATP = O-phospho-L-threonyl-[protein] + ADP + H(+)</text>
        <dbReference type="Rhea" id="RHEA:46608"/>
        <dbReference type="Rhea" id="RHEA-COMP:11060"/>
        <dbReference type="Rhea" id="RHEA-COMP:11605"/>
        <dbReference type="ChEBI" id="CHEBI:15378"/>
        <dbReference type="ChEBI" id="CHEBI:30013"/>
        <dbReference type="ChEBI" id="CHEBI:30616"/>
        <dbReference type="ChEBI" id="CHEBI:61977"/>
        <dbReference type="ChEBI" id="CHEBI:456216"/>
        <dbReference type="EC" id="2.7.11.22"/>
    </reaction>
</comment>
<evidence type="ECO:0000256" key="8">
    <source>
        <dbReference type="ARBA" id="ARBA00047811"/>
    </source>
</evidence>
<keyword evidence="3 11" id="KW-0723">Serine/threonine-protein kinase</keyword>
<dbReference type="GO" id="GO:0007165">
    <property type="term" value="P:signal transduction"/>
    <property type="evidence" value="ECO:0007669"/>
    <property type="project" value="TreeGrafter"/>
</dbReference>
<dbReference type="GO" id="GO:0010468">
    <property type="term" value="P:regulation of gene expression"/>
    <property type="evidence" value="ECO:0007669"/>
    <property type="project" value="TreeGrafter"/>
</dbReference>
<evidence type="ECO:0000256" key="4">
    <source>
        <dbReference type="ARBA" id="ARBA00022679"/>
    </source>
</evidence>
<evidence type="ECO:0000256" key="5">
    <source>
        <dbReference type="ARBA" id="ARBA00022741"/>
    </source>
</evidence>
<evidence type="ECO:0000256" key="7">
    <source>
        <dbReference type="ARBA" id="ARBA00022840"/>
    </source>
</evidence>
<dbReference type="PANTHER" id="PTHR24056">
    <property type="entry name" value="CELL DIVISION PROTEIN KINASE"/>
    <property type="match status" value="1"/>
</dbReference>
<dbReference type="FunFam" id="3.30.200.20:FF:000124">
    <property type="entry name" value="Cyclin-dependent kinase 4"/>
    <property type="match status" value="1"/>
</dbReference>
<dbReference type="GO" id="GO:0004693">
    <property type="term" value="F:cyclin-dependent protein serine/threonine kinase activity"/>
    <property type="evidence" value="ECO:0007669"/>
    <property type="project" value="UniProtKB-EC"/>
</dbReference>
<comment type="caution">
    <text evidence="13">The sequence shown here is derived from an EMBL/GenBank/DDBJ whole genome shotgun (WGS) entry which is preliminary data.</text>
</comment>
<dbReference type="PROSITE" id="PS50011">
    <property type="entry name" value="PROTEIN_KINASE_DOM"/>
    <property type="match status" value="1"/>
</dbReference>
<accession>A0A250XGT5</accession>
<name>A0A250XGT5_9CHLO</name>
<comment type="similarity">
    <text evidence="1">Belongs to the protein kinase superfamily. CMGC Ser/Thr protein kinase family. CDC2/CDKX subfamily.</text>
</comment>
<dbReference type="PANTHER" id="PTHR24056:SF254">
    <property type="entry name" value="CYCLIN-DEPENDENT KINASE 2"/>
    <property type="match status" value="1"/>
</dbReference>
<dbReference type="GO" id="GO:0030332">
    <property type="term" value="F:cyclin binding"/>
    <property type="evidence" value="ECO:0007669"/>
    <property type="project" value="TreeGrafter"/>
</dbReference>
<dbReference type="GO" id="GO:0005524">
    <property type="term" value="F:ATP binding"/>
    <property type="evidence" value="ECO:0007669"/>
    <property type="project" value="UniProtKB-UniRule"/>
</dbReference>
<evidence type="ECO:0000313" key="13">
    <source>
        <dbReference type="EMBL" id="GAX82132.1"/>
    </source>
</evidence>
<evidence type="ECO:0000256" key="10">
    <source>
        <dbReference type="PROSITE-ProRule" id="PRU10141"/>
    </source>
</evidence>
<dbReference type="GO" id="GO:0005634">
    <property type="term" value="C:nucleus"/>
    <property type="evidence" value="ECO:0007669"/>
    <property type="project" value="TreeGrafter"/>
</dbReference>
<dbReference type="STRING" id="1157962.A0A250XGT5"/>
<dbReference type="SMART" id="SM00220">
    <property type="entry name" value="S_TKc"/>
    <property type="match status" value="1"/>
</dbReference>
<evidence type="ECO:0000256" key="11">
    <source>
        <dbReference type="RuleBase" id="RU000304"/>
    </source>
</evidence>
<evidence type="ECO:0000259" key="12">
    <source>
        <dbReference type="PROSITE" id="PS50011"/>
    </source>
</evidence>
<evidence type="ECO:0000256" key="9">
    <source>
        <dbReference type="ARBA" id="ARBA00048367"/>
    </source>
</evidence>
<evidence type="ECO:0000256" key="6">
    <source>
        <dbReference type="ARBA" id="ARBA00022777"/>
    </source>
</evidence>
<dbReference type="InterPro" id="IPR011009">
    <property type="entry name" value="Kinase-like_dom_sf"/>
</dbReference>
<feature type="domain" description="Protein kinase" evidence="12">
    <location>
        <begin position="17"/>
        <end position="309"/>
    </location>
</feature>
<dbReference type="PROSITE" id="PS00107">
    <property type="entry name" value="PROTEIN_KINASE_ATP"/>
    <property type="match status" value="1"/>
</dbReference>
<dbReference type="GO" id="GO:0005737">
    <property type="term" value="C:cytoplasm"/>
    <property type="evidence" value="ECO:0007669"/>
    <property type="project" value="TreeGrafter"/>
</dbReference>
<dbReference type="Pfam" id="PF00069">
    <property type="entry name" value="Pkinase"/>
    <property type="match status" value="1"/>
</dbReference>
<keyword evidence="5 10" id="KW-0547">Nucleotide-binding</keyword>
<dbReference type="EC" id="2.7.11.22" evidence="2"/>